<dbReference type="Proteomes" id="UP000326336">
    <property type="component" value="Unassembled WGS sequence"/>
</dbReference>
<feature type="region of interest" description="Disordered" evidence="6">
    <location>
        <begin position="1"/>
        <end position="29"/>
    </location>
</feature>
<evidence type="ECO:0000256" key="2">
    <source>
        <dbReference type="ARBA" id="ARBA00022475"/>
    </source>
</evidence>
<name>A0A5N5RMF9_9BIFI</name>
<comment type="caution">
    <text evidence="8">The sequence shown here is derived from an EMBL/GenBank/DDBJ whole genome shotgun (WGS) entry which is preliminary data.</text>
</comment>
<organism evidence="8 9">
    <name type="scientific">Bifidobacterium jacchi</name>
    <dbReference type="NCBI Taxonomy" id="2490545"/>
    <lineage>
        <taxon>Bacteria</taxon>
        <taxon>Bacillati</taxon>
        <taxon>Actinomycetota</taxon>
        <taxon>Actinomycetes</taxon>
        <taxon>Bifidobacteriales</taxon>
        <taxon>Bifidobacteriaceae</taxon>
        <taxon>Bifidobacterium</taxon>
    </lineage>
</organism>
<dbReference type="Pfam" id="PF07690">
    <property type="entry name" value="MFS_1"/>
    <property type="match status" value="1"/>
</dbReference>
<feature type="transmembrane region" description="Helical" evidence="7">
    <location>
        <begin position="104"/>
        <end position="122"/>
    </location>
</feature>
<dbReference type="PANTHER" id="PTHR23513">
    <property type="entry name" value="INTEGRAL MEMBRANE EFFLUX PROTEIN-RELATED"/>
    <property type="match status" value="1"/>
</dbReference>
<feature type="transmembrane region" description="Helical" evidence="7">
    <location>
        <begin position="426"/>
        <end position="445"/>
    </location>
</feature>
<proteinExistence type="predicted"/>
<accession>A0A5N5RMF9</accession>
<feature type="compositionally biased region" description="Polar residues" evidence="6">
    <location>
        <begin position="18"/>
        <end position="27"/>
    </location>
</feature>
<dbReference type="GO" id="GO:0022857">
    <property type="term" value="F:transmembrane transporter activity"/>
    <property type="evidence" value="ECO:0007669"/>
    <property type="project" value="InterPro"/>
</dbReference>
<dbReference type="InterPro" id="IPR011701">
    <property type="entry name" value="MFS"/>
</dbReference>
<feature type="region of interest" description="Disordered" evidence="6">
    <location>
        <begin position="224"/>
        <end position="252"/>
    </location>
</feature>
<feature type="compositionally biased region" description="Basic and acidic residues" evidence="6">
    <location>
        <begin position="1"/>
        <end position="15"/>
    </location>
</feature>
<dbReference type="RefSeq" id="WP_151916151.1">
    <property type="nucleotide sequence ID" value="NZ_RQSP01000004.1"/>
</dbReference>
<keyword evidence="2" id="KW-1003">Cell membrane</keyword>
<evidence type="ECO:0000256" key="4">
    <source>
        <dbReference type="ARBA" id="ARBA00022989"/>
    </source>
</evidence>
<gene>
    <name evidence="8" type="ORF">EHS19_02000</name>
</gene>
<keyword evidence="9" id="KW-1185">Reference proteome</keyword>
<feature type="transmembrane region" description="Helical" evidence="7">
    <location>
        <begin position="400"/>
        <end position="420"/>
    </location>
</feature>
<protein>
    <submittedName>
        <fullName evidence="8">MFS transporter</fullName>
    </submittedName>
</protein>
<feature type="transmembrane region" description="Helical" evidence="7">
    <location>
        <begin position="128"/>
        <end position="146"/>
    </location>
</feature>
<dbReference type="CDD" id="cd06173">
    <property type="entry name" value="MFS_MefA_like"/>
    <property type="match status" value="1"/>
</dbReference>
<reference evidence="8 9" key="1">
    <citation type="journal article" date="2019" name="Int. J. Syst. Evol. Microbiol.">
        <title>Bifidobacterium jacchi sp. nov., isolated from the faeces of a baby common marmoset (Callithrix jacchus).</title>
        <authorList>
            <person name="Modesto M."/>
            <person name="Watanabe K."/>
            <person name="Arita M."/>
            <person name="Satti M."/>
            <person name="Oki K."/>
            <person name="Sciavilla P."/>
            <person name="Patavino C."/>
            <person name="Camma C."/>
            <person name="Michelini S."/>
            <person name="Sgorbati B."/>
            <person name="Mattarelli P."/>
        </authorList>
    </citation>
    <scope>NUCLEOTIDE SEQUENCE [LARGE SCALE GENOMIC DNA]</scope>
    <source>
        <strain evidence="8 9">MRM 9.3</strain>
    </source>
</reference>
<evidence type="ECO:0000256" key="6">
    <source>
        <dbReference type="SAM" id="MobiDB-lite"/>
    </source>
</evidence>
<feature type="transmembrane region" description="Helical" evidence="7">
    <location>
        <begin position="41"/>
        <end position="64"/>
    </location>
</feature>
<keyword evidence="3 7" id="KW-0812">Transmembrane</keyword>
<dbReference type="Gene3D" id="1.20.1250.20">
    <property type="entry name" value="MFS general substrate transporter like domains"/>
    <property type="match status" value="1"/>
</dbReference>
<evidence type="ECO:0000313" key="9">
    <source>
        <dbReference type="Proteomes" id="UP000326336"/>
    </source>
</evidence>
<keyword evidence="5 7" id="KW-0472">Membrane</keyword>
<dbReference type="GO" id="GO:0005886">
    <property type="term" value="C:plasma membrane"/>
    <property type="evidence" value="ECO:0007669"/>
    <property type="project" value="UniProtKB-SubCell"/>
</dbReference>
<sequence length="475" mass="50264">MTESRNDTQGDDQRNKPQRSAESQSQKHSARSLWRNADYRWWWGADTSFALSGSLLGFVLPLLVLAATGATAAATGVNAVTMAVAGALMLVGGMLQDTFDRRRLLMIQGLMGFVIYGAIAGLYQANMLGLPVLMVIAVLLGVRSGLFGGTTNSMLRGVVADEDLPIAISLNNGRDAAIEVAGGPLGGLLMGISKALPVWACMVLNGIATLCSFGIHNYWKKSDGGKPGDNTSDNEPSERAANANADKDTKASHPVHRYVSDALAGLRWLLTTRFNRHTLVPSAVGFGCFNALITLSILDIVQQGKGALSAGFIYSSIGIGMFFGSLVSAKIVSHVPTGVIAMVAFAVMTVTAVGITLAPNAWMRFLFLLVCMALLPAGNASMGGFQAILVSKSAQGRVNAGLGTIEMIVSPVIVALSGVFMQWFGYRTAGVILSIVTLLSVLYGFSMKAVRAIPKPDGWHAFVEEYRIPTLGQES</sequence>
<evidence type="ECO:0000313" key="8">
    <source>
        <dbReference type="EMBL" id="KAB5608130.1"/>
    </source>
</evidence>
<evidence type="ECO:0000256" key="3">
    <source>
        <dbReference type="ARBA" id="ARBA00022692"/>
    </source>
</evidence>
<dbReference type="SUPFAM" id="SSF103473">
    <property type="entry name" value="MFS general substrate transporter"/>
    <property type="match status" value="1"/>
</dbReference>
<feature type="transmembrane region" description="Helical" evidence="7">
    <location>
        <begin position="339"/>
        <end position="359"/>
    </location>
</feature>
<evidence type="ECO:0000256" key="5">
    <source>
        <dbReference type="ARBA" id="ARBA00023136"/>
    </source>
</evidence>
<feature type="transmembrane region" description="Helical" evidence="7">
    <location>
        <begin position="365"/>
        <end position="388"/>
    </location>
</feature>
<dbReference type="OrthoDB" id="4965946at2"/>
<feature type="transmembrane region" description="Helical" evidence="7">
    <location>
        <begin position="279"/>
        <end position="301"/>
    </location>
</feature>
<dbReference type="InterPro" id="IPR036259">
    <property type="entry name" value="MFS_trans_sf"/>
</dbReference>
<feature type="transmembrane region" description="Helical" evidence="7">
    <location>
        <begin position="307"/>
        <end position="327"/>
    </location>
</feature>
<evidence type="ECO:0000256" key="7">
    <source>
        <dbReference type="SAM" id="Phobius"/>
    </source>
</evidence>
<comment type="subcellular location">
    <subcellularLocation>
        <location evidence="1">Cell membrane</location>
        <topology evidence="1">Multi-pass membrane protein</topology>
    </subcellularLocation>
</comment>
<keyword evidence="4 7" id="KW-1133">Transmembrane helix</keyword>
<dbReference type="PANTHER" id="PTHR23513:SF6">
    <property type="entry name" value="MAJOR FACILITATOR SUPERFAMILY ASSOCIATED DOMAIN-CONTAINING PROTEIN"/>
    <property type="match status" value="1"/>
</dbReference>
<evidence type="ECO:0000256" key="1">
    <source>
        <dbReference type="ARBA" id="ARBA00004651"/>
    </source>
</evidence>
<feature type="transmembrane region" description="Helical" evidence="7">
    <location>
        <begin position="70"/>
        <end position="92"/>
    </location>
</feature>
<dbReference type="AlphaFoldDB" id="A0A5N5RMF9"/>
<dbReference type="EMBL" id="RQSP01000004">
    <property type="protein sequence ID" value="KAB5608130.1"/>
    <property type="molecule type" value="Genomic_DNA"/>
</dbReference>